<feature type="compositionally biased region" description="Low complexity" evidence="1">
    <location>
        <begin position="21"/>
        <end position="30"/>
    </location>
</feature>
<feature type="compositionally biased region" description="Low complexity" evidence="1">
    <location>
        <begin position="491"/>
        <end position="505"/>
    </location>
</feature>
<organism evidence="2">
    <name type="scientific">Riboviria sp</name>
    <dbReference type="NCBI Taxonomy" id="2585031"/>
    <lineage>
        <taxon>Viruses</taxon>
        <taxon>Riboviria</taxon>
    </lineage>
</organism>
<evidence type="ECO:0000256" key="1">
    <source>
        <dbReference type="SAM" id="MobiDB-lite"/>
    </source>
</evidence>
<accession>A0A6M9Z8S1</accession>
<sequence>MPPKQKQKQQTSRPRGGARGGQSQQRGSTPRPRRAPSRRGLPSTSWTLPRQTTEWFVAQQLDITSKTQAGLLSELWMHPTAMLGNPYSAVCANCTHRREFWWQLRVYTTSASFTGARVAVLALPDPSYSGGLTHGAVWGAVANGRGSMVDSTGNQQREARFQITGSTSVLSNARPPASGNMLGYADAVLILWLLQPPVALGADSRINVTVMVRVNLQGHNPVPGYLLTQLPNLTNQPPDRPQQGAKPAWIIKAKTTPVPGDTMTDWSYWHTGDAWLAGGWYFIFHGAHGTAPSPSPGIQILGNPLWGAVYTSSDTFPEWMTNRRHHAVPKYFACFLSPISRAVYLVGFTNFEWAKSQAAGLTGMVPPDVELCISYDNAQPKWSQFAGDTDKIQTYFYEVYRAEHGRYGSVYTTENEINAGDYPGDTWDLQAMASRLPLDLQAFLQPPLAQPWQSPYHQTPTSMPWSSETSLASPRLDLLLAPRYRVSSAHSMTSSSSSSRWSLQSEVLEPPPPTAPPMTLEELQEQLTRLAMDLPDPGCGEPQSEDLPEPERPPTPCPPDASPPPQHVDTGLPNWTLLWLRALQYAGLAPGTTLLPH</sequence>
<proteinExistence type="predicted"/>
<feature type="compositionally biased region" description="Pro residues" evidence="1">
    <location>
        <begin position="553"/>
        <end position="566"/>
    </location>
</feature>
<feature type="region of interest" description="Disordered" evidence="1">
    <location>
        <begin position="491"/>
        <end position="518"/>
    </location>
</feature>
<dbReference type="EMBL" id="MT138190">
    <property type="protein sequence ID" value="QKN89006.1"/>
    <property type="molecule type" value="Genomic_RNA"/>
</dbReference>
<protein>
    <submittedName>
        <fullName evidence="2">Polyprotein</fullName>
    </submittedName>
</protein>
<reference evidence="2" key="1">
    <citation type="submission" date="2020-01" db="EMBL/GenBank/DDBJ databases">
        <title>Viral genomes from wild and zoo birds in China.</title>
        <authorList>
            <person name="Lu J."/>
            <person name="Shan T."/>
            <person name="Yang S."/>
            <person name="Zhang W."/>
        </authorList>
    </citation>
    <scope>NUCLEOTIDE SEQUENCE</scope>
    <source>
        <strain evidence="2">Bsk136shi04</strain>
    </source>
</reference>
<evidence type="ECO:0000313" key="2">
    <source>
        <dbReference type="EMBL" id="QKN89006.1"/>
    </source>
</evidence>
<feature type="region of interest" description="Disordered" evidence="1">
    <location>
        <begin position="1"/>
        <end position="46"/>
    </location>
</feature>
<feature type="region of interest" description="Disordered" evidence="1">
    <location>
        <begin position="532"/>
        <end position="569"/>
    </location>
</feature>
<name>A0A6M9Z8S1_9VIRU</name>